<proteinExistence type="inferred from homology"/>
<feature type="domain" description="RNA polymerase sigma factor 70 region 4 type 2" evidence="6">
    <location>
        <begin position="105"/>
        <end position="156"/>
    </location>
</feature>
<dbReference type="PANTHER" id="PTHR43133:SF45">
    <property type="entry name" value="RNA POLYMERASE ECF-TYPE SIGMA FACTOR"/>
    <property type="match status" value="1"/>
</dbReference>
<dbReference type="SUPFAM" id="SSF88946">
    <property type="entry name" value="Sigma2 domain of RNA polymerase sigma factors"/>
    <property type="match status" value="1"/>
</dbReference>
<accession>A0A2T2YJ49</accession>
<evidence type="ECO:0000259" key="6">
    <source>
        <dbReference type="Pfam" id="PF08281"/>
    </source>
</evidence>
<dbReference type="GO" id="GO:0016987">
    <property type="term" value="F:sigma factor activity"/>
    <property type="evidence" value="ECO:0007669"/>
    <property type="project" value="UniProtKB-KW"/>
</dbReference>
<dbReference type="Gene3D" id="1.10.1740.10">
    <property type="match status" value="1"/>
</dbReference>
<evidence type="ECO:0000313" key="8">
    <source>
        <dbReference type="Proteomes" id="UP000240357"/>
    </source>
</evidence>
<evidence type="ECO:0000256" key="1">
    <source>
        <dbReference type="ARBA" id="ARBA00010641"/>
    </source>
</evidence>
<keyword evidence="8" id="KW-1185">Reference proteome</keyword>
<dbReference type="InterPro" id="IPR013325">
    <property type="entry name" value="RNA_pol_sigma_r2"/>
</dbReference>
<dbReference type="InterPro" id="IPR014284">
    <property type="entry name" value="RNA_pol_sigma-70_dom"/>
</dbReference>
<evidence type="ECO:0000256" key="2">
    <source>
        <dbReference type="ARBA" id="ARBA00023015"/>
    </source>
</evidence>
<dbReference type="PANTHER" id="PTHR43133">
    <property type="entry name" value="RNA POLYMERASE ECF-TYPE SIGMA FACTO"/>
    <property type="match status" value="1"/>
</dbReference>
<dbReference type="RefSeq" id="WP_106931694.1">
    <property type="nucleotide sequence ID" value="NZ_PYFT01000001.1"/>
</dbReference>
<sequence>MNQSDKKEFIQLIQAHQRLINSLCAIYYTAPEDRKDCRQDIVLQLWRAYPNFRHESKVSTWIYQVALHTILNQNKKEKRRVATEPYSEVNLNIGVVPIFADDAVQQLQQAINLLADVDKALVILYLEGYSHREIADILHLTETNVSTRFGRVKAQLQKIFKIKHYEPR</sequence>
<dbReference type="GO" id="GO:0003677">
    <property type="term" value="F:DNA binding"/>
    <property type="evidence" value="ECO:0007669"/>
    <property type="project" value="InterPro"/>
</dbReference>
<protein>
    <submittedName>
        <fullName evidence="7">RNA polymerase subunit sigma-70</fullName>
    </submittedName>
</protein>
<dbReference type="InterPro" id="IPR036388">
    <property type="entry name" value="WH-like_DNA-bd_sf"/>
</dbReference>
<evidence type="ECO:0000259" key="5">
    <source>
        <dbReference type="Pfam" id="PF04542"/>
    </source>
</evidence>
<name>A0A2T2YJ49_9BACT</name>
<dbReference type="Pfam" id="PF08281">
    <property type="entry name" value="Sigma70_r4_2"/>
    <property type="match status" value="1"/>
</dbReference>
<evidence type="ECO:0000256" key="3">
    <source>
        <dbReference type="ARBA" id="ARBA00023082"/>
    </source>
</evidence>
<dbReference type="NCBIfam" id="TIGR02937">
    <property type="entry name" value="sigma70-ECF"/>
    <property type="match status" value="1"/>
</dbReference>
<feature type="domain" description="RNA polymerase sigma-70 region 2" evidence="5">
    <location>
        <begin position="12"/>
        <end position="80"/>
    </location>
</feature>
<dbReference type="Pfam" id="PF04542">
    <property type="entry name" value="Sigma70_r2"/>
    <property type="match status" value="1"/>
</dbReference>
<dbReference type="Gene3D" id="1.10.10.10">
    <property type="entry name" value="Winged helix-like DNA-binding domain superfamily/Winged helix DNA-binding domain"/>
    <property type="match status" value="1"/>
</dbReference>
<dbReference type="SUPFAM" id="SSF88659">
    <property type="entry name" value="Sigma3 and sigma4 domains of RNA polymerase sigma factors"/>
    <property type="match status" value="1"/>
</dbReference>
<evidence type="ECO:0000256" key="4">
    <source>
        <dbReference type="ARBA" id="ARBA00023163"/>
    </source>
</evidence>
<keyword evidence="3" id="KW-0731">Sigma factor</keyword>
<keyword evidence="2" id="KW-0805">Transcription regulation</keyword>
<dbReference type="GO" id="GO:0006352">
    <property type="term" value="P:DNA-templated transcription initiation"/>
    <property type="evidence" value="ECO:0007669"/>
    <property type="project" value="InterPro"/>
</dbReference>
<dbReference type="EMBL" id="PYFT01000001">
    <property type="protein sequence ID" value="PSR55515.1"/>
    <property type="molecule type" value="Genomic_DNA"/>
</dbReference>
<dbReference type="InterPro" id="IPR039425">
    <property type="entry name" value="RNA_pol_sigma-70-like"/>
</dbReference>
<dbReference type="InterPro" id="IPR007627">
    <property type="entry name" value="RNA_pol_sigma70_r2"/>
</dbReference>
<keyword evidence="4" id="KW-0804">Transcription</keyword>
<dbReference type="AlphaFoldDB" id="A0A2T2YJ49"/>
<evidence type="ECO:0000313" key="7">
    <source>
        <dbReference type="EMBL" id="PSR55515.1"/>
    </source>
</evidence>
<dbReference type="Proteomes" id="UP000240357">
    <property type="component" value="Unassembled WGS sequence"/>
</dbReference>
<reference evidence="7 8" key="1">
    <citation type="submission" date="2018-03" db="EMBL/GenBank/DDBJ databases">
        <title>Adhaeribacter sp. HMF7605 Genome sequencing and assembly.</title>
        <authorList>
            <person name="Kang H."/>
            <person name="Kang J."/>
            <person name="Cha I."/>
            <person name="Kim H."/>
            <person name="Joh K."/>
        </authorList>
    </citation>
    <scope>NUCLEOTIDE SEQUENCE [LARGE SCALE GENOMIC DNA]</scope>
    <source>
        <strain evidence="7 8">HMF7605</strain>
    </source>
</reference>
<gene>
    <name evidence="7" type="ORF">AHMF7605_19380</name>
</gene>
<dbReference type="InterPro" id="IPR013249">
    <property type="entry name" value="RNA_pol_sigma70_r4_t2"/>
</dbReference>
<organism evidence="7 8">
    <name type="scientific">Adhaeribacter arboris</name>
    <dbReference type="NCBI Taxonomy" id="2072846"/>
    <lineage>
        <taxon>Bacteria</taxon>
        <taxon>Pseudomonadati</taxon>
        <taxon>Bacteroidota</taxon>
        <taxon>Cytophagia</taxon>
        <taxon>Cytophagales</taxon>
        <taxon>Hymenobacteraceae</taxon>
        <taxon>Adhaeribacter</taxon>
    </lineage>
</organism>
<dbReference type="InterPro" id="IPR013324">
    <property type="entry name" value="RNA_pol_sigma_r3/r4-like"/>
</dbReference>
<dbReference type="OrthoDB" id="9780326at2"/>
<comment type="similarity">
    <text evidence="1">Belongs to the sigma-70 factor family. ECF subfamily.</text>
</comment>
<comment type="caution">
    <text evidence="7">The sequence shown here is derived from an EMBL/GenBank/DDBJ whole genome shotgun (WGS) entry which is preliminary data.</text>
</comment>